<proteinExistence type="predicted"/>
<dbReference type="InterPro" id="IPR003870">
    <property type="entry name" value="DUF222"/>
</dbReference>
<dbReference type="InterPro" id="IPR003615">
    <property type="entry name" value="HNH_nuc"/>
</dbReference>
<sequence>MVAVADVMGAATPAQAVSAGLAQMREALDVLGGVDLHQLDGEALLGALDAVEQVRRRTDAVAARVLATVESDGRWAVDGARSMAAWYRARTGRHRAGAAREVRQARALRDHLPGTARALAAGEISSDHVAAIVRHTTGTEARRERLRDRHAGEHLLLTHARGLDASAFDLAVRHWSLRADPEAADRAYVEDGAREEFYLAETTDGYVPGGWLSKASGQVVLTALAARTGTPAKGDGRSPGQRRARALVGLAQLALDSGALRPGARIRPHLSVHVPLETLQRLVAASKPARRHPGCPLGVERPGGAGHQADRPGAAFGLPGPDEQTRPTTTAGATGRATAATAAAATTAAASAAGAAQAGAAGGEGWCGCGQELPEAVIGADLDAAAMGEVAPATFEDGTPLAPALLARIACTGAMHRVVFGPDSEVLDVGREKRIFTAAQTRAIIARDRHCQYPDCDAPPGEGEIHHSIWWWEQLGSTSVRLGVLLCWAHHDHVHQHRIGIERRKRRWVFLRRDGSEIEATTRRAPGA</sequence>
<dbReference type="Pfam" id="PF02720">
    <property type="entry name" value="DUF222"/>
    <property type="match status" value="1"/>
</dbReference>
<name>A0ABP8EWR6_9MICO</name>
<feature type="domain" description="DUF222" evidence="2">
    <location>
        <begin position="47"/>
        <end position="280"/>
    </location>
</feature>
<feature type="compositionally biased region" description="Low complexity" evidence="1">
    <location>
        <begin position="328"/>
        <end position="337"/>
    </location>
</feature>
<protein>
    <recommendedName>
        <fullName evidence="2">DUF222 domain-containing protein</fullName>
    </recommendedName>
</protein>
<evidence type="ECO:0000259" key="2">
    <source>
        <dbReference type="Pfam" id="PF02720"/>
    </source>
</evidence>
<dbReference type="CDD" id="cd00085">
    <property type="entry name" value="HNHc"/>
    <property type="match status" value="1"/>
</dbReference>
<accession>A0ABP8EWR6</accession>
<dbReference type="EMBL" id="BAABBA010000014">
    <property type="protein sequence ID" value="GAA4288450.1"/>
    <property type="molecule type" value="Genomic_DNA"/>
</dbReference>
<evidence type="ECO:0000256" key="1">
    <source>
        <dbReference type="SAM" id="MobiDB-lite"/>
    </source>
</evidence>
<evidence type="ECO:0000313" key="4">
    <source>
        <dbReference type="Proteomes" id="UP001499841"/>
    </source>
</evidence>
<organism evidence="3 4">
    <name type="scientific">Georgenia daeguensis</name>
    <dbReference type="NCBI Taxonomy" id="908355"/>
    <lineage>
        <taxon>Bacteria</taxon>
        <taxon>Bacillati</taxon>
        <taxon>Actinomycetota</taxon>
        <taxon>Actinomycetes</taxon>
        <taxon>Micrococcales</taxon>
        <taxon>Bogoriellaceae</taxon>
        <taxon>Georgenia</taxon>
    </lineage>
</organism>
<evidence type="ECO:0000313" key="3">
    <source>
        <dbReference type="EMBL" id="GAA4288450.1"/>
    </source>
</evidence>
<dbReference type="Proteomes" id="UP001499841">
    <property type="component" value="Unassembled WGS sequence"/>
</dbReference>
<comment type="caution">
    <text evidence="3">The sequence shown here is derived from an EMBL/GenBank/DDBJ whole genome shotgun (WGS) entry which is preliminary data.</text>
</comment>
<gene>
    <name evidence="3" type="ORF">GCM10022262_28100</name>
</gene>
<feature type="region of interest" description="Disordered" evidence="1">
    <location>
        <begin position="287"/>
        <end position="337"/>
    </location>
</feature>
<keyword evidence="4" id="KW-1185">Reference proteome</keyword>
<reference evidence="4" key="1">
    <citation type="journal article" date="2019" name="Int. J. Syst. Evol. Microbiol.">
        <title>The Global Catalogue of Microorganisms (GCM) 10K type strain sequencing project: providing services to taxonomists for standard genome sequencing and annotation.</title>
        <authorList>
            <consortium name="The Broad Institute Genomics Platform"/>
            <consortium name="The Broad Institute Genome Sequencing Center for Infectious Disease"/>
            <person name="Wu L."/>
            <person name="Ma J."/>
        </authorList>
    </citation>
    <scope>NUCLEOTIDE SEQUENCE [LARGE SCALE GENOMIC DNA]</scope>
    <source>
        <strain evidence="4">JCM 17459</strain>
    </source>
</reference>